<feature type="transmembrane region" description="Helical" evidence="2">
    <location>
        <begin position="74"/>
        <end position="92"/>
    </location>
</feature>
<feature type="compositionally biased region" description="Low complexity" evidence="1">
    <location>
        <begin position="369"/>
        <end position="382"/>
    </location>
</feature>
<dbReference type="GO" id="GO:0005886">
    <property type="term" value="C:plasma membrane"/>
    <property type="evidence" value="ECO:0007669"/>
    <property type="project" value="TreeGrafter"/>
</dbReference>
<dbReference type="AlphaFoldDB" id="A0A7Y0ESD0"/>
<feature type="compositionally biased region" description="Polar residues" evidence="1">
    <location>
        <begin position="400"/>
        <end position="420"/>
    </location>
</feature>
<gene>
    <name evidence="3" type="ORF">G1C98_0278</name>
</gene>
<evidence type="ECO:0000256" key="2">
    <source>
        <dbReference type="SAM" id="Phobius"/>
    </source>
</evidence>
<dbReference type="EMBL" id="JAAIIF010000005">
    <property type="protein sequence ID" value="NMM95542.1"/>
    <property type="molecule type" value="Genomic_DNA"/>
</dbReference>
<organism evidence="3 4">
    <name type="scientific">Bifidobacterium erythrocebi</name>
    <dbReference type="NCBI Taxonomy" id="2675325"/>
    <lineage>
        <taxon>Bacteria</taxon>
        <taxon>Bacillati</taxon>
        <taxon>Actinomycetota</taxon>
        <taxon>Actinomycetes</taxon>
        <taxon>Bifidobacteriales</taxon>
        <taxon>Bifidobacteriaceae</taxon>
        <taxon>Bifidobacterium</taxon>
    </lineage>
</organism>
<dbReference type="Proteomes" id="UP000529710">
    <property type="component" value="Unassembled WGS sequence"/>
</dbReference>
<dbReference type="PANTHER" id="PTHR34980">
    <property type="entry name" value="INNER MEMBRANE PROTEIN-RELATED-RELATED"/>
    <property type="match status" value="1"/>
</dbReference>
<evidence type="ECO:0000313" key="4">
    <source>
        <dbReference type="Proteomes" id="UP000529710"/>
    </source>
</evidence>
<proteinExistence type="predicted"/>
<reference evidence="3 4" key="1">
    <citation type="submission" date="2020-02" db="EMBL/GenBank/DDBJ databases">
        <title>Characterization of phylogenetic diversity of novel bifidobacterial species isolated in Czech ZOOs.</title>
        <authorList>
            <person name="Lugli G.A."/>
            <person name="Vera N.B."/>
            <person name="Ventura M."/>
        </authorList>
    </citation>
    <scope>NUCLEOTIDE SEQUENCE [LARGE SCALE GENOMIC DNA]</scope>
    <source>
        <strain evidence="3 4">DSM 109960</strain>
    </source>
</reference>
<keyword evidence="2" id="KW-1133">Transmembrane helix</keyword>
<protein>
    <recommendedName>
        <fullName evidence="5">DUF805 domain-containing protein</fullName>
    </recommendedName>
</protein>
<keyword evidence="2" id="KW-0472">Membrane</keyword>
<keyword evidence="4" id="KW-1185">Reference proteome</keyword>
<feature type="region of interest" description="Disordered" evidence="1">
    <location>
        <begin position="338"/>
        <end position="420"/>
    </location>
</feature>
<evidence type="ECO:0000313" key="3">
    <source>
        <dbReference type="EMBL" id="NMM95542.1"/>
    </source>
</evidence>
<feature type="transmembrane region" description="Helical" evidence="2">
    <location>
        <begin position="192"/>
        <end position="216"/>
    </location>
</feature>
<evidence type="ECO:0000256" key="1">
    <source>
        <dbReference type="SAM" id="MobiDB-lite"/>
    </source>
</evidence>
<feature type="transmembrane region" description="Helical" evidence="2">
    <location>
        <begin position="98"/>
        <end position="117"/>
    </location>
</feature>
<dbReference type="RefSeq" id="WP_169078565.1">
    <property type="nucleotide sequence ID" value="NZ_JAAIIF010000005.1"/>
</dbReference>
<name>A0A7Y0ESD0_9BIFI</name>
<keyword evidence="2" id="KW-0812">Transmembrane</keyword>
<accession>A0A7Y0ESD0</accession>
<evidence type="ECO:0008006" key="5">
    <source>
        <dbReference type="Google" id="ProtNLM"/>
    </source>
</evidence>
<feature type="region of interest" description="Disordered" evidence="1">
    <location>
        <begin position="1"/>
        <end position="26"/>
    </location>
</feature>
<dbReference type="PANTHER" id="PTHR34980:SF2">
    <property type="entry name" value="INNER MEMBRANE PROTEIN YHAH-RELATED"/>
    <property type="match status" value="1"/>
</dbReference>
<dbReference type="InterPro" id="IPR008523">
    <property type="entry name" value="DUF805"/>
</dbReference>
<comment type="caution">
    <text evidence="3">The sequence shown here is derived from an EMBL/GenBank/DDBJ whole genome shotgun (WGS) entry which is preliminary data.</text>
</comment>
<sequence>MSIPNGSPQPQQPAPQQYPQGAPNPYMQNVPQPTAPAVSVPLNQPYYGCPFVEAFTRFWRKYATFKGRASRSEFWWFMLANVIISFALAAIANAVDQLSFLPTLWALAIFIPMMALATRRLHDANKSGWWLFGYYAISGVTIVVFITTLVMSIVALLKNGSNCLVGSYNTAFGATNGMTPEMLTRCFASDEIVGFGIVLAIIIVISIALSIAYIVFMAMKSNPEGARFDDQTAQAQAVPPLYGAPAYGTPAYGTPTYDAQAYGTQPYGAPAYGQPGNQAPYPAANMPATPLAPTMTTGAMNAAAYQQAPMTAPAAQPMYAAPEAPAYQVPPIPEMPPMAMSPETAYGAGQPVQPAQNMQPTQPVPPVSPVQAEQPAAPEQAPLNAGTDSATAEQVPFDAPQQTGETAEPNNTGNNDGTLQ</sequence>
<dbReference type="Pfam" id="PF05656">
    <property type="entry name" value="DUF805"/>
    <property type="match status" value="1"/>
</dbReference>
<feature type="transmembrane region" description="Helical" evidence="2">
    <location>
        <begin position="129"/>
        <end position="157"/>
    </location>
</feature>